<dbReference type="Proteomes" id="UP001469553">
    <property type="component" value="Unassembled WGS sequence"/>
</dbReference>
<accession>A0ABV0XKW8</accession>
<keyword evidence="3" id="KW-1185">Reference proteome</keyword>
<dbReference type="EMBL" id="JAHRIP010006204">
    <property type="protein sequence ID" value="MEQ2282114.1"/>
    <property type="molecule type" value="Genomic_DNA"/>
</dbReference>
<gene>
    <name evidence="2" type="ORF">AMECASPLE_037221</name>
</gene>
<evidence type="ECO:0000256" key="1">
    <source>
        <dbReference type="SAM" id="MobiDB-lite"/>
    </source>
</evidence>
<comment type="caution">
    <text evidence="2">The sequence shown here is derived from an EMBL/GenBank/DDBJ whole genome shotgun (WGS) entry which is preliminary data.</text>
</comment>
<feature type="region of interest" description="Disordered" evidence="1">
    <location>
        <begin position="120"/>
        <end position="171"/>
    </location>
</feature>
<feature type="region of interest" description="Disordered" evidence="1">
    <location>
        <begin position="80"/>
        <end position="101"/>
    </location>
</feature>
<organism evidence="2 3">
    <name type="scientific">Ameca splendens</name>
    <dbReference type="NCBI Taxonomy" id="208324"/>
    <lineage>
        <taxon>Eukaryota</taxon>
        <taxon>Metazoa</taxon>
        <taxon>Chordata</taxon>
        <taxon>Craniata</taxon>
        <taxon>Vertebrata</taxon>
        <taxon>Euteleostomi</taxon>
        <taxon>Actinopterygii</taxon>
        <taxon>Neopterygii</taxon>
        <taxon>Teleostei</taxon>
        <taxon>Neoteleostei</taxon>
        <taxon>Acanthomorphata</taxon>
        <taxon>Ovalentaria</taxon>
        <taxon>Atherinomorphae</taxon>
        <taxon>Cyprinodontiformes</taxon>
        <taxon>Goodeidae</taxon>
        <taxon>Ameca</taxon>
    </lineage>
</organism>
<protein>
    <submittedName>
        <fullName evidence="2">Uncharacterized protein</fullName>
    </submittedName>
</protein>
<name>A0ABV0XKW8_9TELE</name>
<proteinExistence type="predicted"/>
<sequence length="182" mass="20497">MEKLVNYMFQGSFNLQKGIWRWCPDCVNNLIIRVTSFINVGRLHYYNITLCLTFFWIICEDVTTMRRVVTLQHSAAKSSKGEVSSALRGHSSPGQTDARDPHRVAISLTQWQVHSEAQWLHPPDQRRTPEPPYPSHVKSGTHQPGCWAPEQSPATEPPSNEKEPPYKPGGFGALVGALILVH</sequence>
<reference evidence="2 3" key="1">
    <citation type="submission" date="2021-06" db="EMBL/GenBank/DDBJ databases">
        <authorList>
            <person name="Palmer J.M."/>
        </authorList>
    </citation>
    <scope>NUCLEOTIDE SEQUENCE [LARGE SCALE GENOMIC DNA]</scope>
    <source>
        <strain evidence="2 3">AS_MEX2019</strain>
        <tissue evidence="2">Muscle</tissue>
    </source>
</reference>
<evidence type="ECO:0000313" key="2">
    <source>
        <dbReference type="EMBL" id="MEQ2282114.1"/>
    </source>
</evidence>
<evidence type="ECO:0000313" key="3">
    <source>
        <dbReference type="Proteomes" id="UP001469553"/>
    </source>
</evidence>